<accession>A0A923HGX8</accession>
<dbReference type="AlphaFoldDB" id="A0A923HGX8"/>
<keyword evidence="1" id="KW-1133">Transmembrane helix</keyword>
<keyword evidence="1" id="KW-0472">Membrane</keyword>
<evidence type="ECO:0000256" key="1">
    <source>
        <dbReference type="SAM" id="Phobius"/>
    </source>
</evidence>
<protein>
    <submittedName>
        <fullName evidence="2">Uncharacterized protein</fullName>
    </submittedName>
</protein>
<comment type="caution">
    <text evidence="2">The sequence shown here is derived from an EMBL/GenBank/DDBJ whole genome shotgun (WGS) entry which is preliminary data.</text>
</comment>
<feature type="transmembrane region" description="Helical" evidence="1">
    <location>
        <begin position="51"/>
        <end position="73"/>
    </location>
</feature>
<dbReference type="Proteomes" id="UP000634011">
    <property type="component" value="Unassembled WGS sequence"/>
</dbReference>
<evidence type="ECO:0000313" key="4">
    <source>
        <dbReference type="Proteomes" id="UP000634011"/>
    </source>
</evidence>
<feature type="transmembrane region" description="Helical" evidence="1">
    <location>
        <begin position="85"/>
        <end position="105"/>
    </location>
</feature>
<dbReference type="RefSeq" id="WP_186910456.1">
    <property type="nucleotide sequence ID" value="NZ_JACOFV010000001.1"/>
</dbReference>
<dbReference type="EMBL" id="JACOFV010000003">
    <property type="protein sequence ID" value="MBC3861506.1"/>
    <property type="molecule type" value="Genomic_DNA"/>
</dbReference>
<evidence type="ECO:0000313" key="3">
    <source>
        <dbReference type="EMBL" id="MBC3861506.1"/>
    </source>
</evidence>
<organism evidence="2 4">
    <name type="scientific">Undibacterium jejuense</name>
    <dbReference type="NCBI Taxonomy" id="1344949"/>
    <lineage>
        <taxon>Bacteria</taxon>
        <taxon>Pseudomonadati</taxon>
        <taxon>Pseudomonadota</taxon>
        <taxon>Betaproteobacteria</taxon>
        <taxon>Burkholderiales</taxon>
        <taxon>Oxalobacteraceae</taxon>
        <taxon>Undibacterium</taxon>
    </lineage>
</organism>
<sequence>MDKSNHLKNLFADSSLWVSANIIGIFVYLNAREYSWPTATDEGLIATGNDAIFFGLTELPVLALFFVVNTTWLLRIFMRRNMPMFLVWIVIAIAWATPLAIEFHARTHAVAV</sequence>
<feature type="transmembrane region" description="Helical" evidence="1">
    <location>
        <begin position="12"/>
        <end position="31"/>
    </location>
</feature>
<gene>
    <name evidence="2" type="ORF">H8K32_00210</name>
    <name evidence="3" type="ORF">H8K32_05280</name>
</gene>
<proteinExistence type="predicted"/>
<keyword evidence="4" id="KW-1185">Reference proteome</keyword>
<dbReference type="EMBL" id="JACOFV010000001">
    <property type="protein sequence ID" value="MBC3860509.1"/>
    <property type="molecule type" value="Genomic_DNA"/>
</dbReference>
<name>A0A923HGX8_9BURK</name>
<keyword evidence="1" id="KW-0812">Transmembrane</keyword>
<evidence type="ECO:0000313" key="2">
    <source>
        <dbReference type="EMBL" id="MBC3860509.1"/>
    </source>
</evidence>
<reference evidence="2" key="1">
    <citation type="submission" date="2020-08" db="EMBL/GenBank/DDBJ databases">
        <title>Novel species isolated from subtropical streams in China.</title>
        <authorList>
            <person name="Lu H."/>
        </authorList>
    </citation>
    <scope>NUCLEOTIDE SEQUENCE</scope>
    <source>
        <strain evidence="2">KACC 12607</strain>
    </source>
</reference>